<dbReference type="AlphaFoldDB" id="A0AAE1JK17"/>
<dbReference type="GO" id="GO:0003729">
    <property type="term" value="F:mRNA binding"/>
    <property type="evidence" value="ECO:0007669"/>
    <property type="project" value="InterPro"/>
</dbReference>
<dbReference type="PANTHER" id="PTHR12547">
    <property type="entry name" value="CCCH ZINC FINGER/TIS11-RELATED"/>
    <property type="match status" value="1"/>
</dbReference>
<dbReference type="GO" id="GO:0008270">
    <property type="term" value="F:zinc ion binding"/>
    <property type="evidence" value="ECO:0007669"/>
    <property type="project" value="UniProtKB-KW"/>
</dbReference>
<keyword evidence="1 5" id="KW-0479">Metal-binding</keyword>
<dbReference type="InterPro" id="IPR036855">
    <property type="entry name" value="Znf_CCCH_sf"/>
</dbReference>
<feature type="zinc finger region" description="C3H1-type" evidence="5">
    <location>
        <begin position="54"/>
        <end position="81"/>
    </location>
</feature>
<dbReference type="PROSITE" id="PS50103">
    <property type="entry name" value="ZF_C3H1"/>
    <property type="match status" value="3"/>
</dbReference>
<evidence type="ECO:0000313" key="8">
    <source>
        <dbReference type="Proteomes" id="UP001293593"/>
    </source>
</evidence>
<sequence length="258" mass="29836">MSNASSSAFQFDGDEKSPASLDFECEYSWFKNRANPSTLPNSRAQVPNDARTRNFKTQLCRRFRQGICTQGSDCCFAHYVGELRRQEFGYDNRSFQEPKICRMFYQGQQCSYGNTCRFLHTRPATVNSRDTATEVITIGHGKRKYDQLELKSGFDESSIAEVNPKREMLKTKRCIKWDMKGHCPYGDMCRFSHGEAESVKLDGYPTAECRVERTSATATNVSTGTFLKKLKESFAWNYKFSRNELHRISRIYADWIEK</sequence>
<feature type="zinc finger region" description="C3H1-type" evidence="5">
    <location>
        <begin position="95"/>
        <end position="123"/>
    </location>
</feature>
<proteinExistence type="predicted"/>
<reference evidence="7" key="1">
    <citation type="submission" date="2023-10" db="EMBL/GenBank/DDBJ databases">
        <title>Chromosome-level genome of the transformable northern wattle, Acacia crassicarpa.</title>
        <authorList>
            <person name="Massaro I."/>
            <person name="Sinha N.R."/>
            <person name="Poethig S."/>
            <person name="Leichty A.R."/>
        </authorList>
    </citation>
    <scope>NUCLEOTIDE SEQUENCE</scope>
    <source>
        <strain evidence="7">Acra3RX</strain>
        <tissue evidence="7">Leaf</tissue>
    </source>
</reference>
<feature type="domain" description="C3H1-type" evidence="6">
    <location>
        <begin position="95"/>
        <end position="123"/>
    </location>
</feature>
<accession>A0AAE1JK17</accession>
<evidence type="ECO:0000256" key="4">
    <source>
        <dbReference type="ARBA" id="ARBA00022833"/>
    </source>
</evidence>
<dbReference type="Proteomes" id="UP001293593">
    <property type="component" value="Unassembled WGS sequence"/>
</dbReference>
<name>A0AAE1JK17_9FABA</name>
<gene>
    <name evidence="7" type="ORF">QN277_011015</name>
</gene>
<evidence type="ECO:0000256" key="3">
    <source>
        <dbReference type="ARBA" id="ARBA00022771"/>
    </source>
</evidence>
<evidence type="ECO:0000256" key="5">
    <source>
        <dbReference type="PROSITE-ProRule" id="PRU00723"/>
    </source>
</evidence>
<dbReference type="Pfam" id="PF00642">
    <property type="entry name" value="zf-CCCH"/>
    <property type="match status" value="2"/>
</dbReference>
<dbReference type="SMART" id="SM00356">
    <property type="entry name" value="ZnF_C3H1"/>
    <property type="match status" value="3"/>
</dbReference>
<protein>
    <recommendedName>
        <fullName evidence="6">C3H1-type domain-containing protein</fullName>
    </recommendedName>
</protein>
<dbReference type="InterPro" id="IPR041367">
    <property type="entry name" value="Znf-CCCH_4"/>
</dbReference>
<dbReference type="Pfam" id="PF18044">
    <property type="entry name" value="zf-CCCH_4"/>
    <property type="match status" value="1"/>
</dbReference>
<dbReference type="EMBL" id="JAWXYG010000019">
    <property type="protein sequence ID" value="KAK4252875.1"/>
    <property type="molecule type" value="Genomic_DNA"/>
</dbReference>
<feature type="domain" description="C3H1-type" evidence="6">
    <location>
        <begin position="54"/>
        <end position="81"/>
    </location>
</feature>
<evidence type="ECO:0000256" key="2">
    <source>
        <dbReference type="ARBA" id="ARBA00022737"/>
    </source>
</evidence>
<keyword evidence="4 5" id="KW-0862">Zinc</keyword>
<dbReference type="InterPro" id="IPR000571">
    <property type="entry name" value="Znf_CCCH"/>
</dbReference>
<dbReference type="PANTHER" id="PTHR12547:SF156">
    <property type="entry name" value="ZINC FINGER CCCH DOMAIN-CONTAINING PROTEIN 12"/>
    <property type="match status" value="1"/>
</dbReference>
<comment type="caution">
    <text evidence="7">The sequence shown here is derived from an EMBL/GenBank/DDBJ whole genome shotgun (WGS) entry which is preliminary data.</text>
</comment>
<keyword evidence="2" id="KW-0677">Repeat</keyword>
<keyword evidence="3 5" id="KW-0863">Zinc-finger</keyword>
<evidence type="ECO:0000256" key="1">
    <source>
        <dbReference type="ARBA" id="ARBA00022723"/>
    </source>
</evidence>
<dbReference type="InterPro" id="IPR045877">
    <property type="entry name" value="ZFP36-like"/>
</dbReference>
<dbReference type="Gene3D" id="4.10.1000.10">
    <property type="entry name" value="Zinc finger, CCCH-type"/>
    <property type="match status" value="2"/>
</dbReference>
<evidence type="ECO:0000259" key="6">
    <source>
        <dbReference type="PROSITE" id="PS50103"/>
    </source>
</evidence>
<evidence type="ECO:0000313" key="7">
    <source>
        <dbReference type="EMBL" id="KAK4252875.1"/>
    </source>
</evidence>
<organism evidence="7 8">
    <name type="scientific">Acacia crassicarpa</name>
    <name type="common">northern wattle</name>
    <dbReference type="NCBI Taxonomy" id="499986"/>
    <lineage>
        <taxon>Eukaryota</taxon>
        <taxon>Viridiplantae</taxon>
        <taxon>Streptophyta</taxon>
        <taxon>Embryophyta</taxon>
        <taxon>Tracheophyta</taxon>
        <taxon>Spermatophyta</taxon>
        <taxon>Magnoliopsida</taxon>
        <taxon>eudicotyledons</taxon>
        <taxon>Gunneridae</taxon>
        <taxon>Pentapetalae</taxon>
        <taxon>rosids</taxon>
        <taxon>fabids</taxon>
        <taxon>Fabales</taxon>
        <taxon>Fabaceae</taxon>
        <taxon>Caesalpinioideae</taxon>
        <taxon>mimosoid clade</taxon>
        <taxon>Acacieae</taxon>
        <taxon>Acacia</taxon>
    </lineage>
</organism>
<feature type="domain" description="C3H1-type" evidence="6">
    <location>
        <begin position="168"/>
        <end position="196"/>
    </location>
</feature>
<keyword evidence="8" id="KW-1185">Reference proteome</keyword>
<feature type="zinc finger region" description="C3H1-type" evidence="5">
    <location>
        <begin position="168"/>
        <end position="196"/>
    </location>
</feature>
<dbReference type="SUPFAM" id="SSF90229">
    <property type="entry name" value="CCCH zinc finger"/>
    <property type="match status" value="3"/>
</dbReference>